<dbReference type="AlphaFoldDB" id="A0A6P5J418"/>
<dbReference type="PROSITE" id="PS00375">
    <property type="entry name" value="UDPGT"/>
    <property type="match status" value="1"/>
</dbReference>
<keyword evidence="9 12" id="KW-0472">Membrane</keyword>
<dbReference type="EC" id="2.4.1.17" evidence="12"/>
<keyword evidence="10" id="KW-0325">Glycoprotein</keyword>
<dbReference type="SUPFAM" id="SSF53756">
    <property type="entry name" value="UDP-Glycosyltransferase/glycogen phosphorylase"/>
    <property type="match status" value="1"/>
</dbReference>
<evidence type="ECO:0000256" key="5">
    <source>
        <dbReference type="ARBA" id="ARBA00022692"/>
    </source>
</evidence>
<dbReference type="CDD" id="cd03784">
    <property type="entry name" value="GT1_Gtf-like"/>
    <property type="match status" value="1"/>
</dbReference>
<dbReference type="Gene3D" id="3.40.50.2000">
    <property type="entry name" value="Glycogen Phosphorylase B"/>
    <property type="match status" value="2"/>
</dbReference>
<evidence type="ECO:0000256" key="6">
    <source>
        <dbReference type="ARBA" id="ARBA00022729"/>
    </source>
</evidence>
<evidence type="ECO:0000256" key="3">
    <source>
        <dbReference type="ARBA" id="ARBA00022676"/>
    </source>
</evidence>
<dbReference type="InterPro" id="IPR002213">
    <property type="entry name" value="UDP_glucos_trans"/>
</dbReference>
<name>A0A6P5J418_PHACI</name>
<dbReference type="InterPro" id="IPR050271">
    <property type="entry name" value="UDP-glycosyltransferase"/>
</dbReference>
<dbReference type="GO" id="GO:0005789">
    <property type="term" value="C:endoplasmic reticulum membrane"/>
    <property type="evidence" value="ECO:0007669"/>
    <property type="project" value="UniProtKB-SubCell"/>
</dbReference>
<dbReference type="Pfam" id="PF00201">
    <property type="entry name" value="UDPGT"/>
    <property type="match status" value="1"/>
</dbReference>
<keyword evidence="13" id="KW-1185">Reference proteome</keyword>
<keyword evidence="3 11" id="KW-0328">Glycosyltransferase</keyword>
<comment type="similarity">
    <text evidence="2 11">Belongs to the UDP-glycosyltransferase family.</text>
</comment>
<dbReference type="PANTHER" id="PTHR48043:SF161">
    <property type="entry name" value="UDP GLUCURONOSYLTRANSFERASE FAMILY 1 MEMBER A1"/>
    <property type="match status" value="1"/>
</dbReference>
<dbReference type="FunCoup" id="A0A6P5J418">
    <property type="interactions" value="832"/>
</dbReference>
<comment type="subcellular location">
    <subcellularLocation>
        <location evidence="1">Endoplasmic reticulum membrane</location>
        <topology evidence="1">Single-pass membrane protein</topology>
    </subcellularLocation>
    <subcellularLocation>
        <location evidence="12">Membrane</location>
        <topology evidence="12">Single-pass membrane protein</topology>
    </subcellularLocation>
</comment>
<keyword evidence="4 11" id="KW-0808">Transferase</keyword>
<dbReference type="Proteomes" id="UP000515140">
    <property type="component" value="Unplaced"/>
</dbReference>
<protein>
    <recommendedName>
        <fullName evidence="12">UDP-glucuronosyltransferase</fullName>
        <ecNumber evidence="12">2.4.1.17</ecNumber>
    </recommendedName>
</protein>
<evidence type="ECO:0000256" key="8">
    <source>
        <dbReference type="ARBA" id="ARBA00022989"/>
    </source>
</evidence>
<dbReference type="FunFam" id="3.40.50.2000:FF:000001">
    <property type="entry name" value="UDP-glucuronosyltransferase"/>
    <property type="match status" value="1"/>
</dbReference>
<dbReference type="GeneID" id="110198831"/>
<evidence type="ECO:0000256" key="9">
    <source>
        <dbReference type="ARBA" id="ARBA00023136"/>
    </source>
</evidence>
<feature type="transmembrane region" description="Helical" evidence="12">
    <location>
        <begin position="491"/>
        <end position="514"/>
    </location>
</feature>
<keyword evidence="8 12" id="KW-1133">Transmembrane helix</keyword>
<feature type="signal peptide" evidence="12">
    <location>
        <begin position="1"/>
        <end position="27"/>
    </location>
</feature>
<keyword evidence="6 12" id="KW-0732">Signal</keyword>
<evidence type="ECO:0000256" key="7">
    <source>
        <dbReference type="ARBA" id="ARBA00022824"/>
    </source>
</evidence>
<dbReference type="PANTHER" id="PTHR48043">
    <property type="entry name" value="EG:EG0003.4 PROTEIN-RELATED"/>
    <property type="match status" value="1"/>
</dbReference>
<evidence type="ECO:0000256" key="1">
    <source>
        <dbReference type="ARBA" id="ARBA00004389"/>
    </source>
</evidence>
<evidence type="ECO:0000313" key="13">
    <source>
        <dbReference type="Proteomes" id="UP000515140"/>
    </source>
</evidence>
<evidence type="ECO:0000256" key="11">
    <source>
        <dbReference type="RuleBase" id="RU003718"/>
    </source>
</evidence>
<evidence type="ECO:0000256" key="12">
    <source>
        <dbReference type="RuleBase" id="RU362059"/>
    </source>
</evidence>
<accession>A0A6P5J418</accession>
<dbReference type="FunFam" id="3.40.50.2000:FF:000066">
    <property type="entry name" value="UDP-glucuronosyltransferase 1-1"/>
    <property type="match status" value="1"/>
</dbReference>
<evidence type="ECO:0000256" key="2">
    <source>
        <dbReference type="ARBA" id="ARBA00009995"/>
    </source>
</evidence>
<feature type="chain" id="PRO_5028521045" description="UDP-glucuronosyltransferase" evidence="12">
    <location>
        <begin position="28"/>
        <end position="533"/>
    </location>
</feature>
<keyword evidence="7" id="KW-0256">Endoplasmic reticulum</keyword>
<reference evidence="14" key="1">
    <citation type="submission" date="2025-08" db="UniProtKB">
        <authorList>
            <consortium name="RefSeq"/>
        </authorList>
    </citation>
    <scope>IDENTIFICATION</scope>
    <source>
        <tissue evidence="14">Spleen</tissue>
    </source>
</reference>
<dbReference type="InterPro" id="IPR035595">
    <property type="entry name" value="UDP_glycos_trans_CS"/>
</dbReference>
<evidence type="ECO:0000313" key="14">
    <source>
        <dbReference type="RefSeq" id="XP_020829000.1"/>
    </source>
</evidence>
<organism evidence="13 14">
    <name type="scientific">Phascolarctos cinereus</name>
    <name type="common">Koala</name>
    <dbReference type="NCBI Taxonomy" id="38626"/>
    <lineage>
        <taxon>Eukaryota</taxon>
        <taxon>Metazoa</taxon>
        <taxon>Chordata</taxon>
        <taxon>Craniata</taxon>
        <taxon>Vertebrata</taxon>
        <taxon>Euteleostomi</taxon>
        <taxon>Mammalia</taxon>
        <taxon>Metatheria</taxon>
        <taxon>Diprotodontia</taxon>
        <taxon>Phascolarctidae</taxon>
        <taxon>Phascolarctos</taxon>
    </lineage>
</organism>
<dbReference type="InParanoid" id="A0A6P5J418"/>
<dbReference type="GO" id="GO:0015020">
    <property type="term" value="F:glucuronosyltransferase activity"/>
    <property type="evidence" value="ECO:0007669"/>
    <property type="project" value="UniProtKB-EC"/>
</dbReference>
<dbReference type="RefSeq" id="XP_020829000.1">
    <property type="nucleotide sequence ID" value="XM_020973341.1"/>
</dbReference>
<proteinExistence type="inferred from homology"/>
<evidence type="ECO:0000256" key="10">
    <source>
        <dbReference type="ARBA" id="ARBA00023180"/>
    </source>
</evidence>
<comment type="catalytic activity">
    <reaction evidence="12">
        <text>glucuronate acceptor + UDP-alpha-D-glucuronate = acceptor beta-D-glucuronoside + UDP + H(+)</text>
        <dbReference type="Rhea" id="RHEA:21032"/>
        <dbReference type="ChEBI" id="CHEBI:15378"/>
        <dbReference type="ChEBI" id="CHEBI:58052"/>
        <dbReference type="ChEBI" id="CHEBI:58223"/>
        <dbReference type="ChEBI" id="CHEBI:132367"/>
        <dbReference type="ChEBI" id="CHEBI:132368"/>
        <dbReference type="EC" id="2.4.1.17"/>
    </reaction>
</comment>
<evidence type="ECO:0000256" key="4">
    <source>
        <dbReference type="ARBA" id="ARBA00022679"/>
    </source>
</evidence>
<sequence>MATGIRPWPWALVGLVFCAACLRSAKGGKLLVIPFDGSHWLSMRQVVQELNLKGHESVVLAPELSGHIREGWYYALRTFPVTFSKDRFHELIGSHFQWSFDQKPLLKRFFDIAVLFKMVSDMYFSFCVDLVHNKELMKSLEEAHYDAVLTDPANICGPFLALYLSIPAVYFLRGLPCGLDTESTQCPDPSSYVPKWTTENTDHMTFLQRVKNFLYPLPHNMVCQGFLKPYESLALELLQRDTSVADILSHGSVWLVRTDFVMDYSKPIMPNMVFVGGINCASAKQLSQEFEAYVNASGEHGVVVFSLGSMVSEIPMTKAMEIAEALGTIPQTVLWRYTGKPPSNLAKNTKLVKWLPQNDLLAHPKTRAFITHAGSHGTYEGLCNGVPMVLMPLFGDQMDNAKRMESRGAGVILNVLEMTSDDLSKALKTVINDKSYKENIMRLSALHKDRPISPLDLAVFWVEFVMRNKGAPHLRAAAHDLNWIQYHSLDVIAFLLAIVLTVVLIAVKCLKFCFQKCFGKKEKAKKATKSKSH</sequence>
<keyword evidence="5 12" id="KW-0812">Transmembrane</keyword>
<gene>
    <name evidence="14" type="primary">LOC110198831</name>
</gene>